<organism evidence="3">
    <name type="scientific">Brachypodium distachyon</name>
    <name type="common">Purple false brome</name>
    <name type="synonym">Trachynia distachya</name>
    <dbReference type="NCBI Taxonomy" id="15368"/>
    <lineage>
        <taxon>Eukaryota</taxon>
        <taxon>Viridiplantae</taxon>
        <taxon>Streptophyta</taxon>
        <taxon>Embryophyta</taxon>
        <taxon>Tracheophyta</taxon>
        <taxon>Spermatophyta</taxon>
        <taxon>Magnoliopsida</taxon>
        <taxon>Liliopsida</taxon>
        <taxon>Poales</taxon>
        <taxon>Poaceae</taxon>
        <taxon>BOP clade</taxon>
        <taxon>Pooideae</taxon>
        <taxon>Stipodae</taxon>
        <taxon>Brachypodieae</taxon>
        <taxon>Brachypodium</taxon>
    </lineage>
</organism>
<evidence type="ECO:0000256" key="2">
    <source>
        <dbReference type="SAM" id="SignalP"/>
    </source>
</evidence>
<proteinExistence type="predicted"/>
<keyword evidence="2" id="KW-0732">Signal</keyword>
<sequence length="146" mass="16747">MIFFLLLTLSIFLHDDVISDSRMRVHVGYANHDRAALQDITNGSAQSINSAQAQHPTQSTLTFQGATMPGTSCIQELEAHDAPAHDYANIKENKNQARRDRDQARRCKQTPEEREAINARRRDRYRARQNKQTPEEKEANNACRRE</sequence>
<dbReference type="Proteomes" id="UP000008810">
    <property type="component" value="Chromosome 2"/>
</dbReference>
<protein>
    <recommendedName>
        <fullName evidence="6">BZIP domain-containing protein</fullName>
    </recommendedName>
</protein>
<accession>A0A0Q3IXS9</accession>
<feature type="region of interest" description="Disordered" evidence="1">
    <location>
        <begin position="83"/>
        <end position="146"/>
    </location>
</feature>
<evidence type="ECO:0000313" key="3">
    <source>
        <dbReference type="EMBL" id="KQK10467.1"/>
    </source>
</evidence>
<feature type="signal peptide" evidence="2">
    <location>
        <begin position="1"/>
        <end position="19"/>
    </location>
</feature>
<dbReference type="AlphaFoldDB" id="A0A0Q3IXS9"/>
<evidence type="ECO:0000256" key="1">
    <source>
        <dbReference type="SAM" id="MobiDB-lite"/>
    </source>
</evidence>
<keyword evidence="5" id="KW-1185">Reference proteome</keyword>
<evidence type="ECO:0008006" key="6">
    <source>
        <dbReference type="Google" id="ProtNLM"/>
    </source>
</evidence>
<dbReference type="Gramene" id="KQK10467">
    <property type="protein sequence ID" value="KQK10467"/>
    <property type="gene ID" value="BRADI_2g54270v3"/>
</dbReference>
<evidence type="ECO:0000313" key="4">
    <source>
        <dbReference type="EnsemblPlants" id="KQK10467"/>
    </source>
</evidence>
<feature type="chain" id="PRO_5036297559" description="BZIP domain-containing protein" evidence="2">
    <location>
        <begin position="20"/>
        <end position="146"/>
    </location>
</feature>
<reference evidence="4" key="3">
    <citation type="submission" date="2018-08" db="UniProtKB">
        <authorList>
            <consortium name="EnsemblPlants"/>
        </authorList>
    </citation>
    <scope>IDENTIFICATION</scope>
    <source>
        <strain evidence="4">cv. Bd21</strain>
    </source>
</reference>
<dbReference type="EMBL" id="CM000881">
    <property type="protein sequence ID" value="KQK10467.1"/>
    <property type="molecule type" value="Genomic_DNA"/>
</dbReference>
<evidence type="ECO:0000313" key="5">
    <source>
        <dbReference type="Proteomes" id="UP000008810"/>
    </source>
</evidence>
<dbReference type="EnsemblPlants" id="KQK10467">
    <property type="protein sequence ID" value="KQK10467"/>
    <property type="gene ID" value="BRADI_2g54270v3"/>
</dbReference>
<gene>
    <name evidence="3" type="ORF">BRADI_2g54270v3</name>
</gene>
<dbReference type="InParanoid" id="A0A0Q3IXS9"/>
<feature type="compositionally biased region" description="Basic and acidic residues" evidence="1">
    <location>
        <begin position="133"/>
        <end position="146"/>
    </location>
</feature>
<reference evidence="3 4" key="1">
    <citation type="journal article" date="2010" name="Nature">
        <title>Genome sequencing and analysis of the model grass Brachypodium distachyon.</title>
        <authorList>
            <consortium name="International Brachypodium Initiative"/>
        </authorList>
    </citation>
    <scope>NUCLEOTIDE SEQUENCE [LARGE SCALE GENOMIC DNA]</scope>
    <source>
        <strain evidence="3 4">Bd21</strain>
    </source>
</reference>
<reference evidence="3" key="2">
    <citation type="submission" date="2017-06" db="EMBL/GenBank/DDBJ databases">
        <title>WGS assembly of Brachypodium distachyon.</title>
        <authorList>
            <consortium name="The International Brachypodium Initiative"/>
            <person name="Lucas S."/>
            <person name="Harmon-Smith M."/>
            <person name="Lail K."/>
            <person name="Tice H."/>
            <person name="Grimwood J."/>
            <person name="Bruce D."/>
            <person name="Barry K."/>
            <person name="Shu S."/>
            <person name="Lindquist E."/>
            <person name="Wang M."/>
            <person name="Pitluck S."/>
            <person name="Vogel J.P."/>
            <person name="Garvin D.F."/>
            <person name="Mockler T.C."/>
            <person name="Schmutz J."/>
            <person name="Rokhsar D."/>
            <person name="Bevan M.W."/>
        </authorList>
    </citation>
    <scope>NUCLEOTIDE SEQUENCE</scope>
    <source>
        <strain evidence="3">Bd21</strain>
    </source>
</reference>
<feature type="compositionally biased region" description="Basic and acidic residues" evidence="1">
    <location>
        <begin position="83"/>
        <end position="120"/>
    </location>
</feature>
<name>A0A0Q3IXS9_BRADI</name>